<dbReference type="Pfam" id="PF01037">
    <property type="entry name" value="AsnC_trans_reg"/>
    <property type="match status" value="1"/>
</dbReference>
<reference evidence="2" key="1">
    <citation type="journal article" date="2014" name="Int. J. Syst. Evol. Microbiol.">
        <title>Complete genome sequence of Corynebacterium casei LMG S-19264T (=DSM 44701T), isolated from a smear-ripened cheese.</title>
        <authorList>
            <consortium name="US DOE Joint Genome Institute (JGI-PGF)"/>
            <person name="Walter F."/>
            <person name="Albersmeier A."/>
            <person name="Kalinowski J."/>
            <person name="Ruckert C."/>
        </authorList>
    </citation>
    <scope>NUCLEOTIDE SEQUENCE</scope>
    <source>
        <strain evidence="2">KCTC 23714</strain>
    </source>
</reference>
<comment type="caution">
    <text evidence="2">The sequence shown here is derived from an EMBL/GenBank/DDBJ whole genome shotgun (WGS) entry which is preliminary data.</text>
</comment>
<dbReference type="EMBL" id="BMYQ01000003">
    <property type="protein sequence ID" value="GGW27104.1"/>
    <property type="molecule type" value="Genomic_DNA"/>
</dbReference>
<evidence type="ECO:0000313" key="2">
    <source>
        <dbReference type="EMBL" id="GGW27104.1"/>
    </source>
</evidence>
<accession>A0A918MJ63</accession>
<keyword evidence="3" id="KW-1185">Reference proteome</keyword>
<evidence type="ECO:0000313" key="3">
    <source>
        <dbReference type="Proteomes" id="UP000628984"/>
    </source>
</evidence>
<organism evidence="2 3">
    <name type="scientific">Gemmobacter lanyuensis</name>
    <dbReference type="NCBI Taxonomy" id="1054497"/>
    <lineage>
        <taxon>Bacteria</taxon>
        <taxon>Pseudomonadati</taxon>
        <taxon>Pseudomonadota</taxon>
        <taxon>Alphaproteobacteria</taxon>
        <taxon>Rhodobacterales</taxon>
        <taxon>Paracoccaceae</taxon>
        <taxon>Gemmobacter</taxon>
    </lineage>
</organism>
<proteinExistence type="predicted"/>
<dbReference type="SUPFAM" id="SSF54909">
    <property type="entry name" value="Dimeric alpha+beta barrel"/>
    <property type="match status" value="1"/>
</dbReference>
<dbReference type="AlphaFoldDB" id="A0A918MJ63"/>
<gene>
    <name evidence="2" type="ORF">GCM10011452_14430</name>
</gene>
<reference evidence="2" key="2">
    <citation type="submission" date="2020-09" db="EMBL/GenBank/DDBJ databases">
        <authorList>
            <person name="Sun Q."/>
            <person name="Kim S."/>
        </authorList>
    </citation>
    <scope>NUCLEOTIDE SEQUENCE</scope>
    <source>
        <strain evidence="2">KCTC 23714</strain>
    </source>
</reference>
<dbReference type="Proteomes" id="UP000628984">
    <property type="component" value="Unassembled WGS sequence"/>
</dbReference>
<dbReference type="InterPro" id="IPR011008">
    <property type="entry name" value="Dimeric_a/b-barrel"/>
</dbReference>
<dbReference type="Gene3D" id="3.30.70.920">
    <property type="match status" value="1"/>
</dbReference>
<protein>
    <submittedName>
        <fullName evidence="2">AsnC family transcriptional regulator</fullName>
    </submittedName>
</protein>
<feature type="domain" description="Transcription regulator AsnC/Lrp ligand binding" evidence="1">
    <location>
        <begin position="28"/>
        <end position="98"/>
    </location>
</feature>
<dbReference type="InterPro" id="IPR019887">
    <property type="entry name" value="Tscrpt_reg_AsnC/Lrp_C"/>
</dbReference>
<name>A0A918MJ63_9RHOB</name>
<sequence>MTGAPTFVGARAALTCPEKEPPMTCVFVQFRCIPGQTYKVADAIYDREIVSELYSTSGEYDLIAKIYIPEGEDVGHYLSERLFDIPGIVRTLTTMTFKAF</sequence>
<evidence type="ECO:0000259" key="1">
    <source>
        <dbReference type="Pfam" id="PF01037"/>
    </source>
</evidence>